<evidence type="ECO:0000256" key="1">
    <source>
        <dbReference type="SAM" id="MobiDB-lite"/>
    </source>
</evidence>
<feature type="non-terminal residue" evidence="2">
    <location>
        <position position="1"/>
    </location>
</feature>
<feature type="compositionally biased region" description="Basic and acidic residues" evidence="1">
    <location>
        <begin position="223"/>
        <end position="245"/>
    </location>
</feature>
<feature type="compositionally biased region" description="Low complexity" evidence="1">
    <location>
        <begin position="87"/>
        <end position="99"/>
    </location>
</feature>
<dbReference type="AlphaFoldDB" id="A0A6J4UMG7"/>
<feature type="compositionally biased region" description="Basic residues" evidence="1">
    <location>
        <begin position="246"/>
        <end position="255"/>
    </location>
</feature>
<feature type="compositionally biased region" description="Basic residues" evidence="1">
    <location>
        <begin position="18"/>
        <end position="32"/>
    </location>
</feature>
<accession>A0A6J4UMG7</accession>
<proteinExistence type="predicted"/>
<protein>
    <submittedName>
        <fullName evidence="2">Dipeptide transport system permease protein DppB</fullName>
    </submittedName>
</protein>
<reference evidence="2" key="1">
    <citation type="submission" date="2020-02" db="EMBL/GenBank/DDBJ databases">
        <authorList>
            <person name="Meier V. D."/>
        </authorList>
    </citation>
    <scope>NUCLEOTIDE SEQUENCE</scope>
    <source>
        <strain evidence="2">AVDCRST_MAG59</strain>
    </source>
</reference>
<feature type="non-terminal residue" evidence="2">
    <location>
        <position position="313"/>
    </location>
</feature>
<dbReference type="EMBL" id="CADCWF010000121">
    <property type="protein sequence ID" value="CAA9553305.1"/>
    <property type="molecule type" value="Genomic_DNA"/>
</dbReference>
<feature type="compositionally biased region" description="Gly residues" evidence="1">
    <location>
        <begin position="281"/>
        <end position="291"/>
    </location>
</feature>
<feature type="compositionally biased region" description="Pro residues" evidence="1">
    <location>
        <begin position="1"/>
        <end position="11"/>
    </location>
</feature>
<feature type="region of interest" description="Disordered" evidence="1">
    <location>
        <begin position="175"/>
        <end position="313"/>
    </location>
</feature>
<organism evidence="2">
    <name type="scientific">uncultured Thermomicrobiales bacterium</name>
    <dbReference type="NCBI Taxonomy" id="1645740"/>
    <lineage>
        <taxon>Bacteria</taxon>
        <taxon>Pseudomonadati</taxon>
        <taxon>Thermomicrobiota</taxon>
        <taxon>Thermomicrobia</taxon>
        <taxon>Thermomicrobiales</taxon>
        <taxon>environmental samples</taxon>
    </lineage>
</organism>
<sequence>AELHPPPPAPGDPGLLRHLGRRLPAHPPRARRSGPGDARLAGGRGDGCRDPRGTRAESAVADPVRRLGDARPQGRPGAELPDRRAGLRCGARAAPGDADAGPRRVRRLAPDRPPDRDPLRYPPVHEGGLRRDGLRPTGRRYPRVLARDHAHPRLLALPAVGAAVGLRLALGKPGRLAAAPHPAGRHGRGRQRGGPDAVPALLDAGGHAPGLRADGPGQRGRRAAGDHPPRPEERPNPDGDRDRPAVRVHARRGGGRRGDLRLARRWPPGARRDRPPRLPDGPGGRAGGGAHLRGDQPAGGHRLRRARPPDQVL</sequence>
<feature type="compositionally biased region" description="Basic and acidic residues" evidence="1">
    <location>
        <begin position="46"/>
        <end position="55"/>
    </location>
</feature>
<feature type="region of interest" description="Disordered" evidence="1">
    <location>
        <begin position="1"/>
        <end position="153"/>
    </location>
</feature>
<evidence type="ECO:0000313" key="2">
    <source>
        <dbReference type="EMBL" id="CAA9553305.1"/>
    </source>
</evidence>
<name>A0A6J4UMG7_9BACT</name>
<gene>
    <name evidence="2" type="ORF">AVDCRST_MAG59-1949</name>
</gene>
<feature type="compositionally biased region" description="Basic and acidic residues" evidence="1">
    <location>
        <begin position="108"/>
        <end position="119"/>
    </location>
</feature>